<protein>
    <submittedName>
        <fullName evidence="1">Transcriptional regulator with PAS, ATPase and Fis domain</fullName>
    </submittedName>
</protein>
<accession>A0ABU1SHL3</accession>
<keyword evidence="2" id="KW-1185">Reference proteome</keyword>
<dbReference type="Pfam" id="PF13384">
    <property type="entry name" value="HTH_23"/>
    <property type="match status" value="1"/>
</dbReference>
<name>A0ABU1SHL3_9MICO</name>
<dbReference type="Proteomes" id="UP001259347">
    <property type="component" value="Unassembled WGS sequence"/>
</dbReference>
<reference evidence="1 2" key="1">
    <citation type="submission" date="2023-07" db="EMBL/GenBank/DDBJ databases">
        <title>Sorghum-associated microbial communities from plants grown in Nebraska, USA.</title>
        <authorList>
            <person name="Schachtman D."/>
        </authorList>
    </citation>
    <scope>NUCLEOTIDE SEQUENCE [LARGE SCALE GENOMIC DNA]</scope>
    <source>
        <strain evidence="1 2">2980</strain>
    </source>
</reference>
<evidence type="ECO:0000313" key="2">
    <source>
        <dbReference type="Proteomes" id="UP001259347"/>
    </source>
</evidence>
<proteinExistence type="predicted"/>
<evidence type="ECO:0000313" key="1">
    <source>
        <dbReference type="EMBL" id="MDR6868342.1"/>
    </source>
</evidence>
<organism evidence="1 2">
    <name type="scientific">Microbacterium resistens</name>
    <dbReference type="NCBI Taxonomy" id="156977"/>
    <lineage>
        <taxon>Bacteria</taxon>
        <taxon>Bacillati</taxon>
        <taxon>Actinomycetota</taxon>
        <taxon>Actinomycetes</taxon>
        <taxon>Micrococcales</taxon>
        <taxon>Microbacteriaceae</taxon>
        <taxon>Microbacterium</taxon>
    </lineage>
</organism>
<sequence>MVDAARIKRSDWERIERLSSLWDQVRSRVTGGTVVVETADSEVVRNPKRRARTPLKDAEVSAIRAAREEGEGVMAIAERFGVSRMTVWEKTRQAMVEVAS</sequence>
<gene>
    <name evidence="1" type="ORF">J2Y69_002958</name>
</gene>
<dbReference type="RefSeq" id="WP_310022059.1">
    <property type="nucleotide sequence ID" value="NZ_JAVDUM010000014.1"/>
</dbReference>
<dbReference type="EMBL" id="JAVDUM010000014">
    <property type="protein sequence ID" value="MDR6868342.1"/>
    <property type="molecule type" value="Genomic_DNA"/>
</dbReference>
<comment type="caution">
    <text evidence="1">The sequence shown here is derived from an EMBL/GenBank/DDBJ whole genome shotgun (WGS) entry which is preliminary data.</text>
</comment>